<dbReference type="Pfam" id="PF00404">
    <property type="entry name" value="Dockerin_1"/>
    <property type="match status" value="1"/>
</dbReference>
<dbReference type="Gene3D" id="3.60.110.10">
    <property type="entry name" value="Carbon-nitrogen hydrolase"/>
    <property type="match status" value="1"/>
</dbReference>
<dbReference type="InterPro" id="IPR036526">
    <property type="entry name" value="C-N_Hydrolase_sf"/>
</dbReference>
<proteinExistence type="predicted"/>
<feature type="signal peptide" evidence="1">
    <location>
        <begin position="1"/>
        <end position="28"/>
    </location>
</feature>
<reference evidence="3 4" key="1">
    <citation type="submission" date="2017-09" db="EMBL/GenBank/DDBJ databases">
        <title>Depth-based differentiation of microbial function through sediment-hosted aquifers and enrichment of novel symbionts in the deep terrestrial subsurface.</title>
        <authorList>
            <person name="Probst A.J."/>
            <person name="Ladd B."/>
            <person name="Jarett J.K."/>
            <person name="Geller-Mcgrath D.E."/>
            <person name="Sieber C.M."/>
            <person name="Emerson J.B."/>
            <person name="Anantharaman K."/>
            <person name="Thomas B.C."/>
            <person name="Malmstrom R."/>
            <person name="Stieglmeier M."/>
            <person name="Klingl A."/>
            <person name="Woyke T."/>
            <person name="Ryan C.M."/>
            <person name="Banfield J.F."/>
        </authorList>
    </citation>
    <scope>NUCLEOTIDE SEQUENCE [LARGE SCALE GENOMIC DNA]</scope>
    <source>
        <strain evidence="3">CG10_big_fil_rev_8_21_14_0_10_32_10</strain>
    </source>
</reference>
<dbReference type="SUPFAM" id="SSF56317">
    <property type="entry name" value="Carbon-nitrogen hydrolase"/>
    <property type="match status" value="1"/>
</dbReference>
<sequence>MIRIFSRNLIPSLLFLLLFLVSSHEVFAQTTYNLSVYIQGSGSGVVKSVPDGLVCNQNICTGTFLANTDITLKAVPGPGSFHTNWNGCVGRGNPCTISLFHDTNITVDFTDGFKASSINAAAIRLYFNWEDPVILNELVLRIEDVVSKKPVDIVLVPEFSLSQFEGDNQGSPPIKFSFDSYSNTFFISPNQENNRVVPIIEQVQQLARDYNTYILLGTVMENYLDENLQTFLIVDNSGSIVDLRTKHCENCTEAYQEYSYPRIKSYTLKTQQGAFANYFFLICAEAWESPTTEAIRSKIEGSHVDLFLFPQALGDINFSAIMNAIQNGQSPDTPGWSWSWLNNYFIPIYIYERNIIKPKSYVVATDFFSEQGNAGIFQLDSNPQLLSSFDMDDPENKWVWAKIPISTLKGDLNDDNSIDVLDIMFLIQEIFKPDVNIYYDVNGDYKVNLLDIIELINIIFS</sequence>
<dbReference type="InterPro" id="IPR002105">
    <property type="entry name" value="Dockerin_1_rpt"/>
</dbReference>
<dbReference type="InterPro" id="IPR016134">
    <property type="entry name" value="Dockerin_dom"/>
</dbReference>
<dbReference type="GO" id="GO:0004553">
    <property type="term" value="F:hydrolase activity, hydrolyzing O-glycosyl compounds"/>
    <property type="evidence" value="ECO:0007669"/>
    <property type="project" value="InterPro"/>
</dbReference>
<dbReference type="PROSITE" id="PS51766">
    <property type="entry name" value="DOCKERIN"/>
    <property type="match status" value="1"/>
</dbReference>
<dbReference type="CDD" id="cd14256">
    <property type="entry name" value="Dockerin_I"/>
    <property type="match status" value="1"/>
</dbReference>
<feature type="domain" description="Dockerin" evidence="2">
    <location>
        <begin position="405"/>
        <end position="461"/>
    </location>
</feature>
<dbReference type="Proteomes" id="UP000230214">
    <property type="component" value="Unassembled WGS sequence"/>
</dbReference>
<comment type="caution">
    <text evidence="3">The sequence shown here is derived from an EMBL/GenBank/DDBJ whole genome shotgun (WGS) entry which is preliminary data.</text>
</comment>
<dbReference type="InterPro" id="IPR036439">
    <property type="entry name" value="Dockerin_dom_sf"/>
</dbReference>
<evidence type="ECO:0000313" key="3">
    <source>
        <dbReference type="EMBL" id="PIR43552.1"/>
    </source>
</evidence>
<dbReference type="GO" id="GO:0000272">
    <property type="term" value="P:polysaccharide catabolic process"/>
    <property type="evidence" value="ECO:0007669"/>
    <property type="project" value="InterPro"/>
</dbReference>
<dbReference type="Gene3D" id="1.10.1330.10">
    <property type="entry name" value="Dockerin domain"/>
    <property type="match status" value="1"/>
</dbReference>
<evidence type="ECO:0000259" key="2">
    <source>
        <dbReference type="PROSITE" id="PS51766"/>
    </source>
</evidence>
<evidence type="ECO:0000256" key="1">
    <source>
        <dbReference type="SAM" id="SignalP"/>
    </source>
</evidence>
<organism evidence="3 4">
    <name type="scientific">candidate division WWE3 bacterium CG10_big_fil_rev_8_21_14_0_10_32_10</name>
    <dbReference type="NCBI Taxonomy" id="1975090"/>
    <lineage>
        <taxon>Bacteria</taxon>
        <taxon>Katanobacteria</taxon>
    </lineage>
</organism>
<evidence type="ECO:0000313" key="4">
    <source>
        <dbReference type="Proteomes" id="UP000230214"/>
    </source>
</evidence>
<keyword evidence="1" id="KW-0732">Signal</keyword>
<feature type="chain" id="PRO_5013708737" description="Dockerin domain-containing protein" evidence="1">
    <location>
        <begin position="29"/>
        <end position="461"/>
    </location>
</feature>
<dbReference type="SUPFAM" id="SSF63446">
    <property type="entry name" value="Type I dockerin domain"/>
    <property type="match status" value="1"/>
</dbReference>
<dbReference type="AlphaFoldDB" id="A0A2H0RAJ3"/>
<protein>
    <recommendedName>
        <fullName evidence="2">Dockerin domain-containing protein</fullName>
    </recommendedName>
</protein>
<accession>A0A2H0RAJ3</accession>
<dbReference type="EMBL" id="PCXU01000018">
    <property type="protein sequence ID" value="PIR43552.1"/>
    <property type="molecule type" value="Genomic_DNA"/>
</dbReference>
<name>A0A2H0RAJ3_UNCKA</name>
<gene>
    <name evidence="3" type="ORF">COV24_01885</name>
</gene>